<dbReference type="InParanoid" id="G3IQ85"/>
<protein>
    <submittedName>
        <fullName evidence="2">Uncharacterized protein KIAA1267</fullName>
    </submittedName>
</protein>
<dbReference type="STRING" id="10029.G3IQ85"/>
<reference evidence="3" key="1">
    <citation type="journal article" date="2011" name="Nat. Biotechnol.">
        <title>The genomic sequence of the Chinese hamster ovary (CHO)-K1 cell line.</title>
        <authorList>
            <person name="Xu X."/>
            <person name="Nagarajan H."/>
            <person name="Lewis N.E."/>
            <person name="Pan S."/>
            <person name="Cai Z."/>
            <person name="Liu X."/>
            <person name="Chen W."/>
            <person name="Xie M."/>
            <person name="Wang W."/>
            <person name="Hammond S."/>
            <person name="Andersen M.R."/>
            <person name="Neff N."/>
            <person name="Passarelli B."/>
            <person name="Koh W."/>
            <person name="Fan H.C."/>
            <person name="Wang J."/>
            <person name="Gui Y."/>
            <person name="Lee K.H."/>
            <person name="Betenbaugh M.J."/>
            <person name="Quake S.R."/>
            <person name="Famili I."/>
            <person name="Palsson B.O."/>
            <person name="Wang J."/>
        </authorList>
    </citation>
    <scope>NUCLEOTIDE SEQUENCE [LARGE SCALE GENOMIC DNA]</scope>
    <source>
        <strain evidence="3">CHO K1 cell line</strain>
    </source>
</reference>
<dbReference type="AlphaFoldDB" id="G3IQ85"/>
<dbReference type="GO" id="GO:0044545">
    <property type="term" value="C:NSL complex"/>
    <property type="evidence" value="ECO:0007669"/>
    <property type="project" value="TreeGrafter"/>
</dbReference>
<sequence>MEPTLEALFLLCSEIRLLPFCSLQPVLADHVPGDSSDAEEQLHKKQRLNLVSSSSDGTCVAARTRPVLSCKKRRLVRPSSIVPLSKKVSTLISLFPTSLRLPSAFQSWLVPKVS</sequence>
<accession>G3IQ85</accession>
<name>G3IQ85_CRIGR</name>
<proteinExistence type="predicted"/>
<dbReference type="InterPro" id="IPR026180">
    <property type="entry name" value="NSL1"/>
</dbReference>
<keyword evidence="1" id="KW-0732">Signal</keyword>
<organism evidence="2 3">
    <name type="scientific">Cricetulus griseus</name>
    <name type="common">Chinese hamster</name>
    <name type="synonym">Cricetulus barabensis griseus</name>
    <dbReference type="NCBI Taxonomy" id="10029"/>
    <lineage>
        <taxon>Eukaryota</taxon>
        <taxon>Metazoa</taxon>
        <taxon>Chordata</taxon>
        <taxon>Craniata</taxon>
        <taxon>Vertebrata</taxon>
        <taxon>Euteleostomi</taxon>
        <taxon>Mammalia</taxon>
        <taxon>Eutheria</taxon>
        <taxon>Euarchontoglires</taxon>
        <taxon>Glires</taxon>
        <taxon>Rodentia</taxon>
        <taxon>Myomorpha</taxon>
        <taxon>Muroidea</taxon>
        <taxon>Cricetidae</taxon>
        <taxon>Cricetinae</taxon>
        <taxon>Cricetulus</taxon>
    </lineage>
</organism>
<feature type="chain" id="PRO_5003445421" evidence="1">
    <location>
        <begin position="29"/>
        <end position="114"/>
    </location>
</feature>
<dbReference type="Proteomes" id="UP000001075">
    <property type="component" value="Unassembled WGS sequence"/>
</dbReference>
<feature type="signal peptide" evidence="1">
    <location>
        <begin position="1"/>
        <end position="28"/>
    </location>
</feature>
<evidence type="ECO:0000256" key="1">
    <source>
        <dbReference type="SAM" id="SignalP"/>
    </source>
</evidence>
<dbReference type="EMBL" id="JH038076">
    <property type="protein sequence ID" value="EGV91194.1"/>
    <property type="molecule type" value="Genomic_DNA"/>
</dbReference>
<evidence type="ECO:0000313" key="2">
    <source>
        <dbReference type="EMBL" id="EGV91194.1"/>
    </source>
</evidence>
<evidence type="ECO:0000313" key="3">
    <source>
        <dbReference type="Proteomes" id="UP000001075"/>
    </source>
</evidence>
<dbReference type="GO" id="GO:0035035">
    <property type="term" value="F:histone acetyltransferase binding"/>
    <property type="evidence" value="ECO:0007669"/>
    <property type="project" value="TreeGrafter"/>
</dbReference>
<gene>
    <name evidence="2" type="ORF">I79_026185</name>
</gene>
<dbReference type="PANTHER" id="PTHR22443:SF14">
    <property type="entry name" value="KAT8 REGULATORY NSL COMPLEX SUBUNIT 1"/>
    <property type="match status" value="1"/>
</dbReference>
<dbReference type="PANTHER" id="PTHR22443">
    <property type="entry name" value="NON-SPECIFIC LETHAL 1, ISOFORM M"/>
    <property type="match status" value="1"/>
</dbReference>